<proteinExistence type="predicted"/>
<name>A0A0L6UZI2_9BASI</name>
<organism evidence="2 3">
    <name type="scientific">Puccinia sorghi</name>
    <dbReference type="NCBI Taxonomy" id="27349"/>
    <lineage>
        <taxon>Eukaryota</taxon>
        <taxon>Fungi</taxon>
        <taxon>Dikarya</taxon>
        <taxon>Basidiomycota</taxon>
        <taxon>Pucciniomycotina</taxon>
        <taxon>Pucciniomycetes</taxon>
        <taxon>Pucciniales</taxon>
        <taxon>Pucciniaceae</taxon>
        <taxon>Puccinia</taxon>
    </lineage>
</organism>
<comment type="caution">
    <text evidence="2">The sequence shown here is derived from an EMBL/GenBank/DDBJ whole genome shotgun (WGS) entry which is preliminary data.</text>
</comment>
<dbReference type="Proteomes" id="UP000037035">
    <property type="component" value="Unassembled WGS sequence"/>
</dbReference>
<protein>
    <submittedName>
        <fullName evidence="2">Uncharacterized protein</fullName>
    </submittedName>
</protein>
<evidence type="ECO:0000256" key="1">
    <source>
        <dbReference type="SAM" id="MobiDB-lite"/>
    </source>
</evidence>
<keyword evidence="3" id="KW-1185">Reference proteome</keyword>
<dbReference type="VEuPathDB" id="FungiDB:VP01_3171g1"/>
<sequence>MSTASNQIQLENFGIGESINISTMNTSSHFDLDFRDEQKRGGKGEKIIILPNHGIDYLCLKMRVLGKHFNTLHNTPLTFPKAIHTFVANMPIDLRCNQRRALLVVTCYGPSADGALSFFRGAERVPDQKGGVEFNALGLGGRKRGRLPLTLVILIENSHAGVFGHLYFLWCAMVVPMCKARNVWPWLYDLTNFETGLKASTSSRDVEQFATGKSDGSDTRNPIKRNDASPSPCWRCYRQLPDRIAAWIQMSTPEESKKCFPSSVMSEQLRGKPRECNRRRDKPLCCYNVVLMTCALSSATCLDQLFLVILRRHPSLCPWKAFCQLKAKGPQAATSRTYPPPPLLIALKGKNIPAIACPRILCILPCHTTWSQVTSPSVFASIFFAPLPSAFSHKNLLKMGFTKSSSVSPRLSIHIAIFY</sequence>
<reference evidence="2 3" key="1">
    <citation type="submission" date="2015-08" db="EMBL/GenBank/DDBJ databases">
        <title>Next Generation Sequencing and Analysis of the Genome of Puccinia sorghi L Schw, the Causal Agent of Maize Common Rust.</title>
        <authorList>
            <person name="Rochi L."/>
            <person name="Burguener G."/>
            <person name="Darino M."/>
            <person name="Turjanski A."/>
            <person name="Kreff E."/>
            <person name="Dieguez M.J."/>
            <person name="Sacco F."/>
        </authorList>
    </citation>
    <scope>NUCLEOTIDE SEQUENCE [LARGE SCALE GENOMIC DNA]</scope>
    <source>
        <strain evidence="2 3">RO10H11247</strain>
    </source>
</reference>
<gene>
    <name evidence="2" type="ORF">VP01_3171g1</name>
</gene>
<dbReference type="AlphaFoldDB" id="A0A0L6UZI2"/>
<evidence type="ECO:0000313" key="3">
    <source>
        <dbReference type="Proteomes" id="UP000037035"/>
    </source>
</evidence>
<evidence type="ECO:0000313" key="2">
    <source>
        <dbReference type="EMBL" id="KNZ53657.1"/>
    </source>
</evidence>
<accession>A0A0L6UZI2</accession>
<dbReference type="EMBL" id="LAVV01008137">
    <property type="protein sequence ID" value="KNZ53657.1"/>
    <property type="molecule type" value="Genomic_DNA"/>
</dbReference>
<feature type="region of interest" description="Disordered" evidence="1">
    <location>
        <begin position="208"/>
        <end position="230"/>
    </location>
</feature>